<dbReference type="InterPro" id="IPR050742">
    <property type="entry name" value="Helicase_Restrict-Modif_Enz"/>
</dbReference>
<keyword evidence="3" id="KW-1185">Reference proteome</keyword>
<sequence length="1097" mass="119878">MTTSINFEFLRERWPGLAALGGFAEAYAASDPASALMKLRRFGEEATAYIYRAHRLPRLPQSNQNDLLTSAAFETVAPPVVRNKLHTLRIVGNRAVHGGAVNAEQAVQCCREAFDVGRLFAVTYAGVLPSALPEFDANALSQRSEPETAKLRARASAAEAALADALDRLSRAAVPPPSGVAVALPDAAQALGFNEARTRSELITALLTEAGWSGSTVHAERPVGHQPTPSGKGSIDYALLDDDGTVLAVFEVKRTGTDPERGREQALHYAKGVAHEQPWQPLVLFGNGFDLWRWDEARGEPPRRIFGLPAKSSLQRLRHQPRPLPRLADHAPDARITGRDYQREAIARVAARFDAGHRKALIVMATGTGKTRVAVSLSDVLLRAGWAKRILFLCDRRELRKQARDAFAEHLPGEPIRVIDRRMPADPPERIFFATYPGMMGVYRALDSGFFDLIIADESHRSLYNIYRELFLWFDSRQLGLTATPVDMVSRNTFAMFGCEDGAPTFNYGLAEAIAYPWLAPFEVFDHSTTFLRDGLKLEVLTPAQLKALEDEGKDPAELDFDAAEIDRAVFNKDTNRQILRNLMEHGIRDADGALPGKTIVFARSHAHAVLLVRLFDELYPQYGGRVARVIDSHDPRADTLLDNFKVPTSDLRIAVSVDMLDTGIDVPEIVNLVFARPVRSPVKFWQMVGRGTRLCADLFGPGADKTVFRIFDHWGNFEHFGKSLAVAPRETPSEALLTRVFRARIQLGLAGQEAGEADTAALAATLMAQDLAALDERSAAVRDKWQAKRQAQDPTLLARLAPADVALLGDIAPLFTWGLLDDGAAARFDLLIANLQTARLRGTAAGSRFAEAVMEAATRLPMTLTQVAAQAPLIRRIATPSFWASATTADLETVRLQLRPLMRLSPEPLPGPGPALHDIVEDAAGIRTARRAATFPANDMAAYRHQVEAALKKLFVTDPVLRRIRAGEAVSTSDLDHLAALALVQNPSADLATLREFYPEAPAFAAAIRAIVGADRDAVHATFAAFTAPRALTGPQLQFLRLLESEIVRAGVLAPARLYEPPFTGIEASGPDALFGPHIDALFDLVARFAPPLKDA</sequence>
<keyword evidence="2" id="KW-0378">Hydrolase</keyword>
<dbReference type="SUPFAM" id="SSF52540">
    <property type="entry name" value="P-loop containing nucleoside triphosphate hydrolases"/>
    <property type="match status" value="2"/>
</dbReference>
<evidence type="ECO:0000313" key="3">
    <source>
        <dbReference type="Proteomes" id="UP000317894"/>
    </source>
</evidence>
<dbReference type="PROSITE" id="PS51192">
    <property type="entry name" value="HELICASE_ATP_BIND_1"/>
    <property type="match status" value="1"/>
</dbReference>
<dbReference type="SMART" id="SM00487">
    <property type="entry name" value="DEXDc"/>
    <property type="match status" value="1"/>
</dbReference>
<dbReference type="InterPro" id="IPR001650">
    <property type="entry name" value="Helicase_C-like"/>
</dbReference>
<feature type="domain" description="Helicase ATP-binding" evidence="1">
    <location>
        <begin position="351"/>
        <end position="503"/>
    </location>
</feature>
<protein>
    <submittedName>
        <fullName evidence="2">Restriction endonuclease subunit R</fullName>
    </submittedName>
</protein>
<dbReference type="InterPro" id="IPR014001">
    <property type="entry name" value="Helicase_ATP-bd"/>
</dbReference>
<dbReference type="CDD" id="cd18799">
    <property type="entry name" value="SF2_C_EcoAI-like"/>
    <property type="match status" value="1"/>
</dbReference>
<organism evidence="2 3">
    <name type="scientific">Glacieibacterium frigidum</name>
    <dbReference type="NCBI Taxonomy" id="2593303"/>
    <lineage>
        <taxon>Bacteria</taxon>
        <taxon>Pseudomonadati</taxon>
        <taxon>Pseudomonadota</taxon>
        <taxon>Alphaproteobacteria</taxon>
        <taxon>Sphingomonadales</taxon>
        <taxon>Sphingosinicellaceae</taxon>
        <taxon>Glacieibacterium</taxon>
    </lineage>
</organism>
<dbReference type="InterPro" id="IPR027417">
    <property type="entry name" value="P-loop_NTPase"/>
</dbReference>
<dbReference type="Proteomes" id="UP000317894">
    <property type="component" value="Unassembled WGS sequence"/>
</dbReference>
<dbReference type="Pfam" id="PF08463">
    <property type="entry name" value="EcoEI_R_C"/>
    <property type="match status" value="1"/>
</dbReference>
<evidence type="ECO:0000313" key="2">
    <source>
        <dbReference type="EMBL" id="TRW15136.1"/>
    </source>
</evidence>
<dbReference type="GO" id="GO:0006304">
    <property type="term" value="P:DNA modification"/>
    <property type="evidence" value="ECO:0007669"/>
    <property type="project" value="InterPro"/>
</dbReference>
<dbReference type="Gene3D" id="3.40.50.300">
    <property type="entry name" value="P-loop containing nucleotide triphosphate hydrolases"/>
    <property type="match status" value="2"/>
</dbReference>
<dbReference type="AlphaFoldDB" id="A0A552UA87"/>
<dbReference type="InterPro" id="IPR006935">
    <property type="entry name" value="Helicase/UvrB_N"/>
</dbReference>
<dbReference type="CDD" id="cd18032">
    <property type="entry name" value="DEXHc_RE_I_III_res"/>
    <property type="match status" value="1"/>
</dbReference>
<accession>A0A552UA87</accession>
<keyword evidence="2" id="KW-0540">Nuclease</keyword>
<dbReference type="GO" id="GO:0016787">
    <property type="term" value="F:hydrolase activity"/>
    <property type="evidence" value="ECO:0007669"/>
    <property type="project" value="InterPro"/>
</dbReference>
<comment type="caution">
    <text evidence="2">The sequence shown here is derived from an EMBL/GenBank/DDBJ whole genome shotgun (WGS) entry which is preliminary data.</text>
</comment>
<dbReference type="OrthoDB" id="9803459at2"/>
<dbReference type="PANTHER" id="PTHR47396">
    <property type="entry name" value="TYPE I RESTRICTION ENZYME ECOKI R PROTEIN"/>
    <property type="match status" value="1"/>
</dbReference>
<dbReference type="Gene3D" id="3.90.1570.30">
    <property type="match status" value="1"/>
</dbReference>
<dbReference type="GO" id="GO:0003677">
    <property type="term" value="F:DNA binding"/>
    <property type="evidence" value="ECO:0007669"/>
    <property type="project" value="InterPro"/>
</dbReference>
<dbReference type="EMBL" id="VJWA01000002">
    <property type="protein sequence ID" value="TRW15136.1"/>
    <property type="molecule type" value="Genomic_DNA"/>
</dbReference>
<dbReference type="RefSeq" id="WP_144335305.1">
    <property type="nucleotide sequence ID" value="NZ_VJWA01000002.1"/>
</dbReference>
<dbReference type="GO" id="GO:0005829">
    <property type="term" value="C:cytosol"/>
    <property type="evidence" value="ECO:0007669"/>
    <property type="project" value="TreeGrafter"/>
</dbReference>
<dbReference type="PANTHER" id="PTHR47396:SF1">
    <property type="entry name" value="ATP-DEPENDENT HELICASE IRC3-RELATED"/>
    <property type="match status" value="1"/>
</dbReference>
<gene>
    <name evidence="2" type="ORF">FMM06_15960</name>
</gene>
<reference evidence="2 3" key="1">
    <citation type="submission" date="2019-07" db="EMBL/GenBank/DDBJ databases">
        <title>Novel species isolated from glacier.</title>
        <authorList>
            <person name="Liu Q."/>
            <person name="Xin Y.-H."/>
        </authorList>
    </citation>
    <scope>NUCLEOTIDE SEQUENCE [LARGE SCALE GENOMIC DNA]</scope>
    <source>
        <strain evidence="2 3">LB1R16</strain>
    </source>
</reference>
<dbReference type="GO" id="GO:0005524">
    <property type="term" value="F:ATP binding"/>
    <property type="evidence" value="ECO:0007669"/>
    <property type="project" value="InterPro"/>
</dbReference>
<name>A0A552UA87_9SPHN</name>
<proteinExistence type="predicted"/>
<dbReference type="InterPro" id="IPR013670">
    <property type="entry name" value="EcoEI_R_C_dom"/>
</dbReference>
<dbReference type="GO" id="GO:0004519">
    <property type="term" value="F:endonuclease activity"/>
    <property type="evidence" value="ECO:0007669"/>
    <property type="project" value="UniProtKB-KW"/>
</dbReference>
<evidence type="ECO:0000259" key="1">
    <source>
        <dbReference type="PROSITE" id="PS51192"/>
    </source>
</evidence>
<dbReference type="Pfam" id="PF04851">
    <property type="entry name" value="ResIII"/>
    <property type="match status" value="1"/>
</dbReference>
<dbReference type="Pfam" id="PF00271">
    <property type="entry name" value="Helicase_C"/>
    <property type="match status" value="1"/>
</dbReference>
<keyword evidence="2" id="KW-0255">Endonuclease</keyword>